<accession>A0ABS8YKI5</accession>
<dbReference type="Proteomes" id="UP001199916">
    <property type="component" value="Unassembled WGS sequence"/>
</dbReference>
<keyword evidence="3" id="KW-0804">Transcription</keyword>
<dbReference type="NCBIfam" id="NF033788">
    <property type="entry name" value="HTH_metalloreg"/>
    <property type="match status" value="1"/>
</dbReference>
<sequence length="122" mass="13766">MEHMDHAEQKHTAIENVSAFLKLLGDPTRMTIVAILSRRECCVCELLEVFDVSQPSISQHLRKLKDANLVKEARKGQWIYYSLQPANPHYALLQEIVGRLPEPSVQLRTIEASQAANRCGNG</sequence>
<dbReference type="CDD" id="cd00090">
    <property type="entry name" value="HTH_ARSR"/>
    <property type="match status" value="1"/>
</dbReference>
<dbReference type="PROSITE" id="PS50987">
    <property type="entry name" value="HTH_ARSR_2"/>
    <property type="match status" value="1"/>
</dbReference>
<keyword evidence="1" id="KW-0805">Transcription regulation</keyword>
<dbReference type="SUPFAM" id="SSF46785">
    <property type="entry name" value="Winged helix' DNA-binding domain"/>
    <property type="match status" value="1"/>
</dbReference>
<dbReference type="SMART" id="SM00418">
    <property type="entry name" value="HTH_ARSR"/>
    <property type="match status" value="1"/>
</dbReference>
<dbReference type="PANTHER" id="PTHR43132:SF2">
    <property type="entry name" value="ARSENICAL RESISTANCE OPERON REPRESSOR ARSR-RELATED"/>
    <property type="match status" value="1"/>
</dbReference>
<feature type="domain" description="HTH arsR-type" evidence="4">
    <location>
        <begin position="9"/>
        <end position="104"/>
    </location>
</feature>
<dbReference type="InterPro" id="IPR036388">
    <property type="entry name" value="WH-like_DNA-bd_sf"/>
</dbReference>
<evidence type="ECO:0000259" key="4">
    <source>
        <dbReference type="PROSITE" id="PS50987"/>
    </source>
</evidence>
<dbReference type="Gene3D" id="1.10.10.10">
    <property type="entry name" value="Winged helix-like DNA-binding domain superfamily/Winged helix DNA-binding domain"/>
    <property type="match status" value="1"/>
</dbReference>
<name>A0ABS8YKI5_9BACL</name>
<evidence type="ECO:0000256" key="1">
    <source>
        <dbReference type="ARBA" id="ARBA00023015"/>
    </source>
</evidence>
<dbReference type="PRINTS" id="PR00778">
    <property type="entry name" value="HTHARSR"/>
</dbReference>
<keyword evidence="2" id="KW-0238">DNA-binding</keyword>
<dbReference type="EMBL" id="JAJNBZ010000019">
    <property type="protein sequence ID" value="MCE5171687.1"/>
    <property type="molecule type" value="Genomic_DNA"/>
</dbReference>
<dbReference type="PANTHER" id="PTHR43132">
    <property type="entry name" value="ARSENICAL RESISTANCE OPERON REPRESSOR ARSR-RELATED"/>
    <property type="match status" value="1"/>
</dbReference>
<dbReference type="Pfam" id="PF01022">
    <property type="entry name" value="HTH_5"/>
    <property type="match status" value="1"/>
</dbReference>
<evidence type="ECO:0000313" key="6">
    <source>
        <dbReference type="Proteomes" id="UP001199916"/>
    </source>
</evidence>
<dbReference type="InterPro" id="IPR051011">
    <property type="entry name" value="Metal_resp_trans_reg"/>
</dbReference>
<evidence type="ECO:0000256" key="2">
    <source>
        <dbReference type="ARBA" id="ARBA00023125"/>
    </source>
</evidence>
<gene>
    <name evidence="5" type="ORF">LQV63_20605</name>
</gene>
<comment type="caution">
    <text evidence="5">The sequence shown here is derived from an EMBL/GenBank/DDBJ whole genome shotgun (WGS) entry which is preliminary data.</text>
</comment>
<protein>
    <submittedName>
        <fullName evidence="5">Metalloregulator ArsR/SmtB family transcription factor</fullName>
    </submittedName>
</protein>
<evidence type="ECO:0000256" key="3">
    <source>
        <dbReference type="ARBA" id="ARBA00023163"/>
    </source>
</evidence>
<dbReference type="InterPro" id="IPR036390">
    <property type="entry name" value="WH_DNA-bd_sf"/>
</dbReference>
<reference evidence="5 6" key="1">
    <citation type="submission" date="2021-11" db="EMBL/GenBank/DDBJ databases">
        <title>Draft genome sequence of Paenibacillus profundus YoMME, a new Gram-positive bacteria with exoelectrogenic properties.</title>
        <authorList>
            <person name="Hubenova Y."/>
            <person name="Hubenova E."/>
            <person name="Manasiev Y."/>
            <person name="Peykov S."/>
            <person name="Mitov M."/>
        </authorList>
    </citation>
    <scope>NUCLEOTIDE SEQUENCE [LARGE SCALE GENOMIC DNA]</scope>
    <source>
        <strain evidence="5 6">YoMME</strain>
    </source>
</reference>
<dbReference type="InterPro" id="IPR011991">
    <property type="entry name" value="ArsR-like_HTH"/>
</dbReference>
<dbReference type="RefSeq" id="WP_019420554.1">
    <property type="nucleotide sequence ID" value="NZ_JAJNBZ010000019.1"/>
</dbReference>
<proteinExistence type="predicted"/>
<organism evidence="5 6">
    <name type="scientific">Paenibacillus profundus</name>
    <dbReference type="NCBI Taxonomy" id="1173085"/>
    <lineage>
        <taxon>Bacteria</taxon>
        <taxon>Bacillati</taxon>
        <taxon>Bacillota</taxon>
        <taxon>Bacilli</taxon>
        <taxon>Bacillales</taxon>
        <taxon>Paenibacillaceae</taxon>
        <taxon>Paenibacillus</taxon>
    </lineage>
</organism>
<keyword evidence="6" id="KW-1185">Reference proteome</keyword>
<dbReference type="InterPro" id="IPR001845">
    <property type="entry name" value="HTH_ArsR_DNA-bd_dom"/>
</dbReference>
<evidence type="ECO:0000313" key="5">
    <source>
        <dbReference type="EMBL" id="MCE5171687.1"/>
    </source>
</evidence>